<dbReference type="Proteomes" id="UP000824230">
    <property type="component" value="Unassembled WGS sequence"/>
</dbReference>
<feature type="transmembrane region" description="Helical" evidence="1">
    <location>
        <begin position="175"/>
        <end position="193"/>
    </location>
</feature>
<evidence type="ECO:0000313" key="2">
    <source>
        <dbReference type="EMBL" id="HIX39075.1"/>
    </source>
</evidence>
<dbReference type="InterPro" id="IPR010380">
    <property type="entry name" value="DUF975"/>
</dbReference>
<keyword evidence="1" id="KW-0472">Membrane</keyword>
<name>A0A9D1VPH5_9FIRM</name>
<evidence type="ECO:0000313" key="3">
    <source>
        <dbReference type="Proteomes" id="UP000824230"/>
    </source>
</evidence>
<evidence type="ECO:0000256" key="1">
    <source>
        <dbReference type="SAM" id="Phobius"/>
    </source>
</evidence>
<feature type="transmembrane region" description="Helical" evidence="1">
    <location>
        <begin position="52"/>
        <end position="82"/>
    </location>
</feature>
<dbReference type="PANTHER" id="PTHR40076">
    <property type="entry name" value="MEMBRANE PROTEIN-RELATED"/>
    <property type="match status" value="1"/>
</dbReference>
<dbReference type="Pfam" id="PF06161">
    <property type="entry name" value="DUF975"/>
    <property type="match status" value="1"/>
</dbReference>
<feature type="transmembrane region" description="Helical" evidence="1">
    <location>
        <begin position="20"/>
        <end position="40"/>
    </location>
</feature>
<dbReference type="AlphaFoldDB" id="A0A9D1VPH5"/>
<proteinExistence type="predicted"/>
<keyword evidence="1" id="KW-1133">Transmembrane helix</keyword>
<dbReference type="EMBL" id="DXFG01000335">
    <property type="protein sequence ID" value="HIX39075.1"/>
    <property type="molecule type" value="Genomic_DNA"/>
</dbReference>
<comment type="caution">
    <text evidence="2">The sequence shown here is derived from an EMBL/GenBank/DDBJ whole genome shotgun (WGS) entry which is preliminary data.</text>
</comment>
<gene>
    <name evidence="2" type="ORF">H9738_14620</name>
</gene>
<reference evidence="2" key="1">
    <citation type="journal article" date="2021" name="PeerJ">
        <title>Extensive microbial diversity within the chicken gut microbiome revealed by metagenomics and culture.</title>
        <authorList>
            <person name="Gilroy R."/>
            <person name="Ravi A."/>
            <person name="Getino M."/>
            <person name="Pursley I."/>
            <person name="Horton D.L."/>
            <person name="Alikhan N.F."/>
            <person name="Baker D."/>
            <person name="Gharbi K."/>
            <person name="Hall N."/>
            <person name="Watson M."/>
            <person name="Adriaenssens E.M."/>
            <person name="Foster-Nyarko E."/>
            <person name="Jarju S."/>
            <person name="Secka A."/>
            <person name="Antonio M."/>
            <person name="Oren A."/>
            <person name="Chaudhuri R.R."/>
            <person name="La Ragione R."/>
            <person name="Hildebrand F."/>
            <person name="Pallen M.J."/>
        </authorList>
    </citation>
    <scope>NUCLEOTIDE SEQUENCE</scope>
    <source>
        <strain evidence="2">ChiHjej12B11-1927</strain>
    </source>
</reference>
<reference evidence="2" key="2">
    <citation type="submission" date="2021-04" db="EMBL/GenBank/DDBJ databases">
        <authorList>
            <person name="Gilroy R."/>
        </authorList>
    </citation>
    <scope>NUCLEOTIDE SEQUENCE</scope>
    <source>
        <strain evidence="2">ChiHjej12B11-1927</strain>
    </source>
</reference>
<organism evidence="2 3">
    <name type="scientific">Candidatus Blautia pullistercoris</name>
    <dbReference type="NCBI Taxonomy" id="2838499"/>
    <lineage>
        <taxon>Bacteria</taxon>
        <taxon>Bacillati</taxon>
        <taxon>Bacillota</taxon>
        <taxon>Clostridia</taxon>
        <taxon>Lachnospirales</taxon>
        <taxon>Lachnospiraceae</taxon>
        <taxon>Blautia</taxon>
    </lineage>
</organism>
<protein>
    <submittedName>
        <fullName evidence="2">DUF975 family protein</fullName>
    </submittedName>
</protein>
<dbReference type="PANTHER" id="PTHR40076:SF1">
    <property type="entry name" value="MEMBRANE PROTEIN"/>
    <property type="match status" value="1"/>
</dbReference>
<sequence>MFWDRIGLKTDGKEKFRRNYGSCVLVSLIVGLITGTGGTVNIERWLEDTTFALWFLIPGAVVILVQILVFSVLEMGACRFYVENRDYQAGVSKILFGFQSGHYGNVVFVMFLRNLFTFLWTLLLIVPGIVKSYEYRMVPYILAEQPDISSTDAFAISKEMMMGQKLEAFGLDLSFIGWWFGSALTCGLLGLFWTSPYQAATNAELYAVLRDDWIKRHSGQENGQ</sequence>
<accession>A0A9D1VPH5</accession>
<keyword evidence="1" id="KW-0812">Transmembrane</keyword>
<feature type="transmembrane region" description="Helical" evidence="1">
    <location>
        <begin position="103"/>
        <end position="130"/>
    </location>
</feature>